<gene>
    <name evidence="3" type="ORF">G4P62_003718</name>
</gene>
<feature type="compositionally biased region" description="Pro residues" evidence="1">
    <location>
        <begin position="473"/>
        <end position="483"/>
    </location>
</feature>
<protein>
    <submittedName>
        <fullName evidence="3">Proline-rich protein 36-like</fullName>
    </submittedName>
</protein>
<feature type="region of interest" description="Disordered" evidence="1">
    <location>
        <begin position="465"/>
        <end position="494"/>
    </location>
</feature>
<dbReference type="Proteomes" id="UP000822369">
    <property type="component" value="Chromosome 1"/>
</dbReference>
<feature type="compositionally biased region" description="Pro residues" evidence="1">
    <location>
        <begin position="424"/>
        <end position="433"/>
    </location>
</feature>
<dbReference type="EMBL" id="JAAVVJ010000001">
    <property type="protein sequence ID" value="KAF7229776.1"/>
    <property type="molecule type" value="Genomic_DNA"/>
</dbReference>
<accession>A0A9D2Z017</accession>
<dbReference type="AlphaFoldDB" id="A0A9D2Z017"/>
<evidence type="ECO:0000313" key="3">
    <source>
        <dbReference type="EMBL" id="KAF7229776.1"/>
    </source>
</evidence>
<dbReference type="KEGG" id="nfu:107376894"/>
<name>A0A9D2Z017_NOTFU</name>
<evidence type="ECO:0000256" key="1">
    <source>
        <dbReference type="SAM" id="MobiDB-lite"/>
    </source>
</evidence>
<proteinExistence type="predicted"/>
<comment type="caution">
    <text evidence="3">The sequence shown here is derived from an EMBL/GenBank/DDBJ whole genome shotgun (WGS) entry which is preliminary data.</text>
</comment>
<feature type="region of interest" description="Disordered" evidence="1">
    <location>
        <begin position="392"/>
        <end position="442"/>
    </location>
</feature>
<evidence type="ECO:0000256" key="2">
    <source>
        <dbReference type="SAM" id="SignalP"/>
    </source>
</evidence>
<feature type="compositionally biased region" description="Low complexity" evidence="1">
    <location>
        <begin position="484"/>
        <end position="493"/>
    </location>
</feature>
<feature type="signal peptide" evidence="2">
    <location>
        <begin position="1"/>
        <end position="21"/>
    </location>
</feature>
<evidence type="ECO:0000313" key="4">
    <source>
        <dbReference type="Proteomes" id="UP000822369"/>
    </source>
</evidence>
<reference evidence="3" key="1">
    <citation type="submission" date="2020-03" db="EMBL/GenBank/DDBJ databases">
        <title>Intra-Species Differences in Population Size shape Life History and Genome Evolution.</title>
        <authorList>
            <person name="Willemsen D."/>
            <person name="Cui R."/>
            <person name="Valenzano D.R."/>
        </authorList>
    </citation>
    <scope>NUCLEOTIDE SEQUENCE</scope>
    <source>
        <strain evidence="3">GRZ</strain>
        <tissue evidence="3">Whole</tissue>
    </source>
</reference>
<keyword evidence="2" id="KW-0732">Signal</keyword>
<organism evidence="3 4">
    <name type="scientific">Nothobranchius furzeri</name>
    <name type="common">Turquoise killifish</name>
    <dbReference type="NCBI Taxonomy" id="105023"/>
    <lineage>
        <taxon>Eukaryota</taxon>
        <taxon>Metazoa</taxon>
        <taxon>Chordata</taxon>
        <taxon>Craniata</taxon>
        <taxon>Vertebrata</taxon>
        <taxon>Euteleostomi</taxon>
        <taxon>Actinopterygii</taxon>
        <taxon>Neopterygii</taxon>
        <taxon>Teleostei</taxon>
        <taxon>Neoteleostei</taxon>
        <taxon>Acanthomorphata</taxon>
        <taxon>Ovalentaria</taxon>
        <taxon>Atherinomorphae</taxon>
        <taxon>Cyprinodontiformes</taxon>
        <taxon>Nothobranchiidae</taxon>
        <taxon>Nothobranchius</taxon>
    </lineage>
</organism>
<feature type="compositionally biased region" description="Low complexity" evidence="1">
    <location>
        <begin position="414"/>
        <end position="423"/>
    </location>
</feature>
<sequence length="559" mass="59972">MLLSVVLLLLLLLLLVSTTQAGFYGYVFTYTVKSFQGGGLMGVSHATVGFSSCQEAVSVYCGGSCDQIDESSGEWCQKERIWYWSDTVALHQADITYGSWTPNNNNVLSWRYVLYIELRNRSDTGKPNSSPQTTILPALRVPSNCQRNINLLTFDPDGDEVKCRYAKGSLSECNDCTPPSVLNLSSSCSLLFSPTNSSSEGPYAVQLMMEEFPRQNMTLTDFSGVKVLRTTSDFIGKTPLQFVLNVDPAAPSCTEGLYLPRFLPPTPDNGAQIFLTINQMVKIPIRAEATRSEITKLLFSGPHDVLKSSSGPGNFTLSWTASDNIFNQGQSHPICFVVQSNLSSSVFQSELRCVVVTVENGPTTPAPSLFPTNAPLSTASQTPMIMQSISTLPPTTQGTTMAPPIPTTSPTPHTPTSMNMPPNSTSPPGPSPTTPAASLFPTNAPLSTASQTPMIMQSISTLPPTTQGTTMAPPTPTTSPTPCTPTSMNMPPNSTSPPGPNYIIAMKMKISTTLSPSSDNDTIIKLIKDELKRQGLTSDITIRLLSYGLVHGTSSPPGG</sequence>
<dbReference type="OMA" id="PMIMQSI"/>
<feature type="chain" id="PRO_5038978752" evidence="2">
    <location>
        <begin position="22"/>
        <end position="559"/>
    </location>
</feature>
<feature type="compositionally biased region" description="Pro residues" evidence="1">
    <location>
        <begin position="403"/>
        <end position="413"/>
    </location>
</feature>